<keyword evidence="2" id="KW-1185">Reference proteome</keyword>
<reference evidence="1 2" key="1">
    <citation type="journal article" date="2022" name="bioRxiv">
        <title>Genomics of Preaxostyla Flagellates Illuminates Evolutionary Transitions and the Path Towards Mitochondrial Loss.</title>
        <authorList>
            <person name="Novak L.V.F."/>
            <person name="Treitli S.C."/>
            <person name="Pyrih J."/>
            <person name="Halakuc P."/>
            <person name="Pipaliya S.V."/>
            <person name="Vacek V."/>
            <person name="Brzon O."/>
            <person name="Soukal P."/>
            <person name="Eme L."/>
            <person name="Dacks J.B."/>
            <person name="Karnkowska A."/>
            <person name="Elias M."/>
            <person name="Hampl V."/>
        </authorList>
    </citation>
    <scope>NUCLEOTIDE SEQUENCE [LARGE SCALE GENOMIC DNA]</scope>
    <source>
        <strain evidence="1">NAU3</strain>
        <tissue evidence="1">Gut</tissue>
    </source>
</reference>
<protein>
    <submittedName>
        <fullName evidence="1">Uncharacterized protein</fullName>
    </submittedName>
</protein>
<dbReference type="EMBL" id="JARBJD010000139">
    <property type="protein sequence ID" value="KAK2950285.1"/>
    <property type="molecule type" value="Genomic_DNA"/>
</dbReference>
<proteinExistence type="predicted"/>
<name>A0ABQ9XFU2_9EUKA</name>
<sequence>MLIPDSHRLRSDNSISESLQSHSHPLFFVEMEWGDISNQSRCEKLDHASFSTIQKGSHRTSTIFNSSIRSFSSWMEKSVLYALYLTRSKRIHHRDHCDY</sequence>
<organism evidence="1 2">
    <name type="scientific">Blattamonas nauphoetae</name>
    <dbReference type="NCBI Taxonomy" id="2049346"/>
    <lineage>
        <taxon>Eukaryota</taxon>
        <taxon>Metamonada</taxon>
        <taxon>Preaxostyla</taxon>
        <taxon>Oxymonadida</taxon>
        <taxon>Blattamonas</taxon>
    </lineage>
</organism>
<gene>
    <name evidence="1" type="ORF">BLNAU_14777</name>
</gene>
<evidence type="ECO:0000313" key="2">
    <source>
        <dbReference type="Proteomes" id="UP001281761"/>
    </source>
</evidence>
<dbReference type="Proteomes" id="UP001281761">
    <property type="component" value="Unassembled WGS sequence"/>
</dbReference>
<evidence type="ECO:0000313" key="1">
    <source>
        <dbReference type="EMBL" id="KAK2950285.1"/>
    </source>
</evidence>
<comment type="caution">
    <text evidence="1">The sequence shown here is derived from an EMBL/GenBank/DDBJ whole genome shotgun (WGS) entry which is preliminary data.</text>
</comment>
<accession>A0ABQ9XFU2</accession>